<proteinExistence type="predicted"/>
<reference evidence="2" key="1">
    <citation type="submission" date="2020-12" db="EMBL/GenBank/DDBJ databases">
        <title>Metabolic potential, ecology and presence of endohyphal bacteria is reflected in genomic diversity of Mucoromycotina.</title>
        <authorList>
            <person name="Muszewska A."/>
            <person name="Okrasinska A."/>
            <person name="Steczkiewicz K."/>
            <person name="Drgas O."/>
            <person name="Orlowska M."/>
            <person name="Perlinska-Lenart U."/>
            <person name="Aleksandrzak-Piekarczyk T."/>
            <person name="Szatraj K."/>
            <person name="Zielenkiewicz U."/>
            <person name="Pilsyk S."/>
            <person name="Malc E."/>
            <person name="Mieczkowski P."/>
            <person name="Kruszewska J.S."/>
            <person name="Biernat P."/>
            <person name="Pawlowska J."/>
        </authorList>
    </citation>
    <scope>NUCLEOTIDE SEQUENCE</scope>
    <source>
        <strain evidence="2">WA0000051536</strain>
    </source>
</reference>
<dbReference type="OrthoDB" id="2427267at2759"/>
<dbReference type="AlphaFoldDB" id="A0A8H7U849"/>
<name>A0A8H7U849_9FUNG</name>
<protein>
    <submittedName>
        <fullName evidence="2">Uncharacterized protein</fullName>
    </submittedName>
</protein>
<feature type="compositionally biased region" description="Pro residues" evidence="1">
    <location>
        <begin position="431"/>
        <end position="448"/>
    </location>
</feature>
<evidence type="ECO:0000313" key="2">
    <source>
        <dbReference type="EMBL" id="KAG2175356.1"/>
    </source>
</evidence>
<sequence length="559" mass="61619">MASDRFGSVSASHRTKGAEKWFKNATSDAKHKTVDKELQRIKNLGVVSVRKRHEDVSSPRESFISNESELSKKKSFSDMSQTPATDEEDMIDSPTLVTAVPEGEVQDIVESEASEKMIESEPSEKLIESEVSENIELPKVDSSPFIEESMQDTIETNATDEDVNNDDLSVREVGPDEAAAVSVQPAVSATQDLQRFLDDTLLPDDAAVTFAPGELSKCRPEGAPMSQQPSNRSSHKSTGSSVYSQTDSYVSLTVKNLINNHSSPASSLQSATTSASLPVSCGSPGTVISEMYILLDQAKKANPELADIHEKLLGLVNSLNVWHAAHPVSGSQDEVDELRKQVKELEHKCELQQVDLHERSAYHSKLKQDKETLLKKISTSNEEGDSSPTDPSPMSTKLMNRLSSGSNVSSASLVTNPRNRSRRLNPRSETPLPPQLPPPSNPLPPIPQQEPTAHHSVHKEHHEKVVKELLQQLQEQQSKSKNIIDTMETQLSVMTKQTLELQQSIHRLESELQAKQRPPPRSFPAPPPPAASATMPTYSNPKKKQTRRSFSLLTMFGKR</sequence>
<evidence type="ECO:0000256" key="1">
    <source>
        <dbReference type="SAM" id="MobiDB-lite"/>
    </source>
</evidence>
<accession>A0A8H7U849</accession>
<gene>
    <name evidence="2" type="ORF">INT44_007844</name>
</gene>
<feature type="compositionally biased region" description="Pro residues" evidence="1">
    <location>
        <begin position="517"/>
        <end position="530"/>
    </location>
</feature>
<feature type="region of interest" description="Disordered" evidence="1">
    <location>
        <begin position="50"/>
        <end position="93"/>
    </location>
</feature>
<keyword evidence="3" id="KW-1185">Reference proteome</keyword>
<organism evidence="2 3">
    <name type="scientific">Umbelopsis vinacea</name>
    <dbReference type="NCBI Taxonomy" id="44442"/>
    <lineage>
        <taxon>Eukaryota</taxon>
        <taxon>Fungi</taxon>
        <taxon>Fungi incertae sedis</taxon>
        <taxon>Mucoromycota</taxon>
        <taxon>Mucoromycotina</taxon>
        <taxon>Umbelopsidomycetes</taxon>
        <taxon>Umbelopsidales</taxon>
        <taxon>Umbelopsidaceae</taxon>
        <taxon>Umbelopsis</taxon>
    </lineage>
</organism>
<feature type="compositionally biased region" description="Low complexity" evidence="1">
    <location>
        <begin position="386"/>
        <end position="396"/>
    </location>
</feature>
<feature type="region of interest" description="Disordered" evidence="1">
    <location>
        <begin position="1"/>
        <end position="24"/>
    </location>
</feature>
<dbReference type="Proteomes" id="UP000612746">
    <property type="component" value="Unassembled WGS sequence"/>
</dbReference>
<feature type="region of interest" description="Disordered" evidence="1">
    <location>
        <begin position="377"/>
        <end position="463"/>
    </location>
</feature>
<dbReference type="EMBL" id="JAEPRA010000015">
    <property type="protein sequence ID" value="KAG2175356.1"/>
    <property type="molecule type" value="Genomic_DNA"/>
</dbReference>
<feature type="compositionally biased region" description="Low complexity" evidence="1">
    <location>
        <begin position="403"/>
        <end position="418"/>
    </location>
</feature>
<comment type="caution">
    <text evidence="2">The sequence shown here is derived from an EMBL/GenBank/DDBJ whole genome shotgun (WGS) entry which is preliminary data.</text>
</comment>
<feature type="compositionally biased region" description="Polar residues" evidence="1">
    <location>
        <begin position="225"/>
        <end position="242"/>
    </location>
</feature>
<evidence type="ECO:0000313" key="3">
    <source>
        <dbReference type="Proteomes" id="UP000612746"/>
    </source>
</evidence>
<feature type="region of interest" description="Disordered" evidence="1">
    <location>
        <begin position="212"/>
        <end position="242"/>
    </location>
</feature>
<feature type="compositionally biased region" description="Polar residues" evidence="1">
    <location>
        <begin position="59"/>
        <end position="68"/>
    </location>
</feature>
<feature type="region of interest" description="Disordered" evidence="1">
    <location>
        <begin position="511"/>
        <end position="559"/>
    </location>
</feature>